<evidence type="ECO:0000313" key="2">
    <source>
        <dbReference type="EMBL" id="MBX57954.1"/>
    </source>
</evidence>
<accession>A0A2P2PT81</accession>
<keyword evidence="1" id="KW-1133">Transmembrane helix</keyword>
<proteinExistence type="predicted"/>
<reference evidence="2" key="1">
    <citation type="submission" date="2018-02" db="EMBL/GenBank/DDBJ databases">
        <title>Rhizophora mucronata_Transcriptome.</title>
        <authorList>
            <person name="Meera S.P."/>
            <person name="Sreeshan A."/>
            <person name="Augustine A."/>
        </authorList>
    </citation>
    <scope>NUCLEOTIDE SEQUENCE</scope>
    <source>
        <tissue evidence="2">Leaf</tissue>
    </source>
</reference>
<sequence>MHASHIWHKSSIETSYLSNCVCVCLKLHHQKKGSFIELQLLLIVRALFWVGVTQSSLLIICLFSSAFWFCLHSALLVGPADLVVEILKNLVFLSWSIKFHKCMLIQVL</sequence>
<dbReference type="AlphaFoldDB" id="A0A2P2PT81"/>
<dbReference type="EMBL" id="GGEC01077470">
    <property type="protein sequence ID" value="MBX57954.1"/>
    <property type="molecule type" value="Transcribed_RNA"/>
</dbReference>
<keyword evidence="1" id="KW-0472">Membrane</keyword>
<organism evidence="2">
    <name type="scientific">Rhizophora mucronata</name>
    <name type="common">Asiatic mangrove</name>
    <dbReference type="NCBI Taxonomy" id="61149"/>
    <lineage>
        <taxon>Eukaryota</taxon>
        <taxon>Viridiplantae</taxon>
        <taxon>Streptophyta</taxon>
        <taxon>Embryophyta</taxon>
        <taxon>Tracheophyta</taxon>
        <taxon>Spermatophyta</taxon>
        <taxon>Magnoliopsida</taxon>
        <taxon>eudicotyledons</taxon>
        <taxon>Gunneridae</taxon>
        <taxon>Pentapetalae</taxon>
        <taxon>rosids</taxon>
        <taxon>fabids</taxon>
        <taxon>Malpighiales</taxon>
        <taxon>Rhizophoraceae</taxon>
        <taxon>Rhizophora</taxon>
    </lineage>
</organism>
<evidence type="ECO:0000256" key="1">
    <source>
        <dbReference type="SAM" id="Phobius"/>
    </source>
</evidence>
<feature type="transmembrane region" description="Helical" evidence="1">
    <location>
        <begin position="57"/>
        <end position="78"/>
    </location>
</feature>
<protein>
    <submittedName>
        <fullName evidence="2">Uncharacterized protein</fullName>
    </submittedName>
</protein>
<name>A0A2P2PT81_RHIMU</name>
<keyword evidence="1" id="KW-0812">Transmembrane</keyword>